<reference evidence="1 2" key="1">
    <citation type="journal article" date="2019" name="Int. J. Syst. Evol. Microbiol.">
        <title>The Global Catalogue of Microorganisms (GCM) 10K type strain sequencing project: providing services to taxonomists for standard genome sequencing and annotation.</title>
        <authorList>
            <consortium name="The Broad Institute Genomics Platform"/>
            <consortium name="The Broad Institute Genome Sequencing Center for Infectious Disease"/>
            <person name="Wu L."/>
            <person name="Ma J."/>
        </authorList>
    </citation>
    <scope>NUCLEOTIDE SEQUENCE [LARGE SCALE GENOMIC DNA]</scope>
    <source>
        <strain evidence="1 2">JCM 5062</strain>
    </source>
</reference>
<proteinExistence type="predicted"/>
<name>A0ABN3M7M0_9ACTN</name>
<protein>
    <submittedName>
        <fullName evidence="1">Uncharacterized protein</fullName>
    </submittedName>
</protein>
<organism evidence="1 2">
    <name type="scientific">Streptomyces gobitricini</name>
    <dbReference type="NCBI Taxonomy" id="68211"/>
    <lineage>
        <taxon>Bacteria</taxon>
        <taxon>Bacillati</taxon>
        <taxon>Actinomycetota</taxon>
        <taxon>Actinomycetes</taxon>
        <taxon>Kitasatosporales</taxon>
        <taxon>Streptomycetaceae</taxon>
        <taxon>Streptomyces</taxon>
    </lineage>
</organism>
<dbReference type="Proteomes" id="UP001499942">
    <property type="component" value="Unassembled WGS sequence"/>
</dbReference>
<dbReference type="RefSeq" id="WP_344361334.1">
    <property type="nucleotide sequence ID" value="NZ_BAAASR010000018.1"/>
</dbReference>
<sequence>MRGLRREGHRRRRLVRFLASGADNDTSRAKVGADLIPGFQTEVMGAYGYVRVDNPAPAAEFPLHTGMPPKGVR</sequence>
<evidence type="ECO:0000313" key="1">
    <source>
        <dbReference type="EMBL" id="GAA2496906.1"/>
    </source>
</evidence>
<evidence type="ECO:0000313" key="2">
    <source>
        <dbReference type="Proteomes" id="UP001499942"/>
    </source>
</evidence>
<keyword evidence="2" id="KW-1185">Reference proteome</keyword>
<dbReference type="EMBL" id="BAAASR010000018">
    <property type="protein sequence ID" value="GAA2496906.1"/>
    <property type="molecule type" value="Genomic_DNA"/>
</dbReference>
<gene>
    <name evidence="1" type="ORF">GCM10010393_31180</name>
</gene>
<comment type="caution">
    <text evidence="1">The sequence shown here is derived from an EMBL/GenBank/DDBJ whole genome shotgun (WGS) entry which is preliminary data.</text>
</comment>
<accession>A0ABN3M7M0</accession>